<protein>
    <submittedName>
        <fullName evidence="2">Uncharacterized protein</fullName>
    </submittedName>
</protein>
<reference evidence="2 3" key="1">
    <citation type="submission" date="2024-10" db="EMBL/GenBank/DDBJ databases">
        <title>Draft genome assembly of a novel steroid transforming actinomycete isolated from African clawed frog Xenopus laevis.</title>
        <authorList>
            <person name="Bragin E."/>
            <person name="Kollerov V."/>
            <person name="Donova M.V."/>
        </authorList>
    </citation>
    <scope>NUCLEOTIDE SEQUENCE [LARGE SCALE GENOMIC DNA]</scope>
    <source>
        <strain evidence="2 3">MTOC-St3</strain>
    </source>
</reference>
<gene>
    <name evidence="2" type="ORF">ACGU38_22975</name>
</gene>
<proteinExistence type="predicted"/>
<sequence>VYGLAYWVSKASTRLRNSAVTLCRGPRLGSGHGSCSTFRHSEATLEPDEVLGGNEGVLEAPGDDSGFASGQVSRTRDRSKGSVQPFWPAAR</sequence>
<evidence type="ECO:0000313" key="2">
    <source>
        <dbReference type="EMBL" id="MFG6298224.1"/>
    </source>
</evidence>
<accession>A0ABW7E838</accession>
<organism evidence="2 3">
    <name type="scientific">Streptomyces rochei</name>
    <name type="common">Streptomyces parvullus</name>
    <dbReference type="NCBI Taxonomy" id="1928"/>
    <lineage>
        <taxon>Bacteria</taxon>
        <taxon>Bacillati</taxon>
        <taxon>Actinomycetota</taxon>
        <taxon>Actinomycetes</taxon>
        <taxon>Kitasatosporales</taxon>
        <taxon>Streptomycetaceae</taxon>
        <taxon>Streptomyces</taxon>
        <taxon>Streptomyces rochei group</taxon>
    </lineage>
</organism>
<dbReference type="Proteomes" id="UP001605990">
    <property type="component" value="Unassembled WGS sequence"/>
</dbReference>
<comment type="caution">
    <text evidence="2">The sequence shown here is derived from an EMBL/GenBank/DDBJ whole genome shotgun (WGS) entry which is preliminary data.</text>
</comment>
<name>A0ABW7E838_STRRO</name>
<keyword evidence="3" id="KW-1185">Reference proteome</keyword>
<evidence type="ECO:0000313" key="3">
    <source>
        <dbReference type="Proteomes" id="UP001605990"/>
    </source>
</evidence>
<feature type="non-terminal residue" evidence="2">
    <location>
        <position position="1"/>
    </location>
</feature>
<dbReference type="RefSeq" id="WP_394394737.1">
    <property type="nucleotide sequence ID" value="NZ_JBIENY010000325.1"/>
</dbReference>
<feature type="region of interest" description="Disordered" evidence="1">
    <location>
        <begin position="52"/>
        <end position="91"/>
    </location>
</feature>
<evidence type="ECO:0000256" key="1">
    <source>
        <dbReference type="SAM" id="MobiDB-lite"/>
    </source>
</evidence>
<dbReference type="EMBL" id="JBIENY010000325">
    <property type="protein sequence ID" value="MFG6298224.1"/>
    <property type="molecule type" value="Genomic_DNA"/>
</dbReference>